<dbReference type="AlphaFoldDB" id="A0A140L7C5"/>
<evidence type="ECO:0000256" key="1">
    <source>
        <dbReference type="ARBA" id="ARBA00022505"/>
    </source>
</evidence>
<dbReference type="Proteomes" id="UP000070456">
    <property type="component" value="Unassembled WGS sequence"/>
</dbReference>
<keyword evidence="6" id="KW-1185">Reference proteome</keyword>
<comment type="cofactor">
    <cofactor evidence="3">
        <name>Mo-molybdopterin cytosine dinucleotide</name>
        <dbReference type="ChEBI" id="CHEBI:71308"/>
    </cofactor>
</comment>
<feature type="domain" description="Aldehyde oxidase/xanthine dehydrogenase a/b hammerhead" evidence="4">
    <location>
        <begin position="22"/>
        <end position="134"/>
    </location>
</feature>
<protein>
    <submittedName>
        <fullName evidence="5">Xanthine dehydrogenase molybdenum-binding subunit</fullName>
        <ecNumber evidence="5">1.17.1.4</ecNumber>
    </submittedName>
</protein>
<dbReference type="Pfam" id="PF02738">
    <property type="entry name" value="MoCoBD_1"/>
    <property type="match status" value="1"/>
</dbReference>
<dbReference type="RefSeq" id="WP_068555352.1">
    <property type="nucleotide sequence ID" value="NZ_LOEE01000027.1"/>
</dbReference>
<sequence length="754" mass="82789">MKENLKYVGKTIPMHDIEEKVRGKIKYAGDMELPGMLHAKLLLSDVAHGKIKKIDTSKAEALKGVVKIFTTKNSPDRLYNSHKWFVGLDVLKDERLFTDYVKFVGDRIAAVVAKDRHTAERAVELIEVEYEELPPVTDPVEALHCPGYHMARKEIKCGQVDEMMEKAVYIFEDKIETPKVHHAAMETHVCVAAPDPGGNITIWTPCQVIFQVRLLVAEVLNMPLNRIRVIKAPMGGSFGGKGQPILEPVCAFLAQATGAPVQLLMDRRESIIGTRTRTATLGTVKTAVDQHGNILARDIHMLVDTGAYLTNGEAVATAMGKKAFRLYRIINQRYIADVVYTNSPIGGACRGYGSPQIHVLSEINMDHVARGLAMDPAELRLKNLVHPFDKDPTGGPPLGNARIIDCVEQGMKVFRWKARWSQPKGGGRFVRGVGMACATHGNGYYGAYQDFITMSLRMTEDGGLCLNSGIHDLGCGTVTTIKQIVAEVLDVPLDKIMIPEGDTLVSPFDVAGTQASRVTFVCGGCAMKTAELLKAKFVSYAAKILGCHPQDVVMEEGFVWSRTKENDKYAYGEMVIRIQTRYQDDISVTYTYASPANPGVYAANFVEVEIDTYTGLVRVVDVLAVHDIGKAINPGFVEGQIQGAIQMGIGFALTEEIKVDAQGRITGDRFSKYHIINAPDMPDVKVLLIENGEEYGPFGAKSVGEISTCAIAPAIVNAINHALDVHITSLPVTPEKIIGALQEKKHREMEREIF</sequence>
<dbReference type="OrthoDB" id="9759099at2"/>
<dbReference type="Gene3D" id="3.30.365.10">
    <property type="entry name" value="Aldehyde oxidase/xanthine dehydrogenase, molybdopterin binding domain"/>
    <property type="match status" value="4"/>
</dbReference>
<dbReference type="STRING" id="520762.AN619_09810"/>
<dbReference type="EC" id="1.17.1.4" evidence="5"/>
<evidence type="ECO:0000256" key="3">
    <source>
        <dbReference type="ARBA" id="ARBA00053029"/>
    </source>
</evidence>
<evidence type="ECO:0000259" key="4">
    <source>
        <dbReference type="SMART" id="SM01008"/>
    </source>
</evidence>
<reference evidence="5 6" key="1">
    <citation type="submission" date="2015-12" db="EMBL/GenBank/DDBJ databases">
        <title>Draft genome sequence of the thermoanaerobe Thermotalea metallivorans, an isolate from the runoff channel of the Great Artesian Basin, Australia.</title>
        <authorList>
            <person name="Patel B.K."/>
        </authorList>
    </citation>
    <scope>NUCLEOTIDE SEQUENCE [LARGE SCALE GENOMIC DNA]</scope>
    <source>
        <strain evidence="5 6">B2-1</strain>
    </source>
</reference>
<evidence type="ECO:0000313" key="6">
    <source>
        <dbReference type="Proteomes" id="UP000070456"/>
    </source>
</evidence>
<dbReference type="FunFam" id="3.30.365.10:FF:000001">
    <property type="entry name" value="Xanthine dehydrogenase oxidase"/>
    <property type="match status" value="1"/>
</dbReference>
<dbReference type="Gene3D" id="3.90.1170.50">
    <property type="entry name" value="Aldehyde oxidase/xanthine dehydrogenase, a/b hammerhead"/>
    <property type="match status" value="1"/>
</dbReference>
<dbReference type="Pfam" id="PF20256">
    <property type="entry name" value="MoCoBD_2"/>
    <property type="match status" value="1"/>
</dbReference>
<proteinExistence type="predicted"/>
<dbReference type="PANTHER" id="PTHR11908">
    <property type="entry name" value="XANTHINE DEHYDROGENASE"/>
    <property type="match status" value="1"/>
</dbReference>
<keyword evidence="1" id="KW-0500">Molybdenum</keyword>
<dbReference type="GO" id="GO:0005506">
    <property type="term" value="F:iron ion binding"/>
    <property type="evidence" value="ECO:0007669"/>
    <property type="project" value="InterPro"/>
</dbReference>
<evidence type="ECO:0000313" key="5">
    <source>
        <dbReference type="EMBL" id="KXG76450.1"/>
    </source>
</evidence>
<dbReference type="SUPFAM" id="SSF56003">
    <property type="entry name" value="Molybdenum cofactor-binding domain"/>
    <property type="match status" value="1"/>
</dbReference>
<organism evidence="5 6">
    <name type="scientific">Thermotalea metallivorans</name>
    <dbReference type="NCBI Taxonomy" id="520762"/>
    <lineage>
        <taxon>Bacteria</taxon>
        <taxon>Bacillati</taxon>
        <taxon>Bacillota</taxon>
        <taxon>Clostridia</taxon>
        <taxon>Peptostreptococcales</taxon>
        <taxon>Thermotaleaceae</taxon>
        <taxon>Thermotalea</taxon>
    </lineage>
</organism>
<dbReference type="SUPFAM" id="SSF54665">
    <property type="entry name" value="CO dehydrogenase molybdoprotein N-domain-like"/>
    <property type="match status" value="1"/>
</dbReference>
<dbReference type="PANTHER" id="PTHR11908:SF132">
    <property type="entry name" value="ALDEHYDE OXIDASE 1-RELATED"/>
    <property type="match status" value="1"/>
</dbReference>
<dbReference type="InterPro" id="IPR046867">
    <property type="entry name" value="AldOxase/xan_DH_MoCoBD2"/>
</dbReference>
<name>A0A140L7C5_9FIRM</name>
<dbReference type="InterPro" id="IPR016208">
    <property type="entry name" value="Ald_Oxase/xanthine_DH-like"/>
</dbReference>
<dbReference type="InterPro" id="IPR036856">
    <property type="entry name" value="Ald_Oxase/Xan_DH_a/b_sf"/>
</dbReference>
<dbReference type="EMBL" id="LOEE01000027">
    <property type="protein sequence ID" value="KXG76450.1"/>
    <property type="molecule type" value="Genomic_DNA"/>
</dbReference>
<dbReference type="GO" id="GO:0004854">
    <property type="term" value="F:xanthine dehydrogenase activity"/>
    <property type="evidence" value="ECO:0007669"/>
    <property type="project" value="UniProtKB-EC"/>
</dbReference>
<dbReference type="InterPro" id="IPR008274">
    <property type="entry name" value="AldOxase/xan_DH_MoCoBD1"/>
</dbReference>
<dbReference type="SMART" id="SM01008">
    <property type="entry name" value="Ald_Xan_dh_C"/>
    <property type="match status" value="1"/>
</dbReference>
<accession>A0A140L7C5</accession>
<keyword evidence="2 5" id="KW-0560">Oxidoreductase</keyword>
<comment type="caution">
    <text evidence="5">The sequence shown here is derived from an EMBL/GenBank/DDBJ whole genome shotgun (WGS) entry which is preliminary data.</text>
</comment>
<dbReference type="InterPro" id="IPR037165">
    <property type="entry name" value="AldOxase/xan_DH_Mopterin-bd_sf"/>
</dbReference>
<gene>
    <name evidence="5" type="primary">xdhA_1</name>
    <name evidence="5" type="ORF">AN619_09810</name>
</gene>
<dbReference type="Pfam" id="PF01315">
    <property type="entry name" value="Ald_Xan_dh_C"/>
    <property type="match status" value="1"/>
</dbReference>
<dbReference type="InterPro" id="IPR000674">
    <property type="entry name" value="Ald_Oxase/Xan_DH_a/b"/>
</dbReference>
<dbReference type="PATRIC" id="fig|520762.4.peg.1095"/>
<evidence type="ECO:0000256" key="2">
    <source>
        <dbReference type="ARBA" id="ARBA00023002"/>
    </source>
</evidence>